<reference evidence="1 2" key="1">
    <citation type="submission" date="2018-02" db="EMBL/GenBank/DDBJ databases">
        <title>Complete genome sequencing of Faecalibacterium prausnitzii strains isolated from the human gut.</title>
        <authorList>
            <person name="Fitzgerald B.C."/>
            <person name="Shkoporov A.N."/>
            <person name="Ross P.R."/>
            <person name="Hill C."/>
        </authorList>
    </citation>
    <scope>NUCLEOTIDE SEQUENCE [LARGE SCALE GENOMIC DNA]</scope>
    <source>
        <strain evidence="1 2">APC942/18-1</strain>
    </source>
</reference>
<evidence type="ECO:0000313" key="2">
    <source>
        <dbReference type="Proteomes" id="UP000250997"/>
    </source>
</evidence>
<evidence type="ECO:0000313" key="1">
    <source>
        <dbReference type="EMBL" id="RAW50849.1"/>
    </source>
</evidence>
<proteinExistence type="predicted"/>
<organism evidence="1 2">
    <name type="scientific">Faecalibacterium prausnitzii</name>
    <dbReference type="NCBI Taxonomy" id="853"/>
    <lineage>
        <taxon>Bacteria</taxon>
        <taxon>Bacillati</taxon>
        <taxon>Bacillota</taxon>
        <taxon>Clostridia</taxon>
        <taxon>Eubacteriales</taxon>
        <taxon>Oscillospiraceae</taxon>
        <taxon>Faecalibacterium</taxon>
    </lineage>
</organism>
<dbReference type="Proteomes" id="UP000250997">
    <property type="component" value="Unassembled WGS sequence"/>
</dbReference>
<protein>
    <submittedName>
        <fullName evidence="1">Uncharacterized protein</fullName>
    </submittedName>
</protein>
<sequence>MSSRSSSISKGARRAPQEIRIDFAVLPETNCQGLFNQIHKKSTKRCQKHRMAPDTSFDRLHFSVQQVFAEIRIVWQLVDIWLPAPLDFG</sequence>
<dbReference type="AlphaFoldDB" id="A0AAX1QJ35"/>
<gene>
    <name evidence="1" type="ORF">C4N27_05405</name>
</gene>
<comment type="caution">
    <text evidence="1">The sequence shown here is derived from an EMBL/GenBank/DDBJ whole genome shotgun (WGS) entry which is preliminary data.</text>
</comment>
<name>A0AAX1QJ35_9FIRM</name>
<dbReference type="EMBL" id="PRLA01000003">
    <property type="protein sequence ID" value="RAW50849.1"/>
    <property type="molecule type" value="Genomic_DNA"/>
</dbReference>
<accession>A0AAX1QJ35</accession>